<dbReference type="Proteomes" id="UP000002045">
    <property type="component" value="Chromosome"/>
</dbReference>
<protein>
    <submittedName>
        <fullName evidence="1">Uncharacterized protein</fullName>
    </submittedName>
</protein>
<dbReference type="EMBL" id="FN667741">
    <property type="protein sequence ID" value="CBJ80983.1"/>
    <property type="molecule type" value="Genomic_DNA"/>
</dbReference>
<gene>
    <name evidence="1" type="ordered locus">XBJ1_1857</name>
</gene>
<sequence>MDYVRNVVTHTVATITLLGTCKQSLDIPNMHFRMVSIQS</sequence>
<dbReference type="HOGENOM" id="CLU_3319382_0_0_6"/>
<evidence type="ECO:0000313" key="1">
    <source>
        <dbReference type="EMBL" id="CBJ80983.1"/>
    </source>
</evidence>
<reference evidence="1" key="1">
    <citation type="journal article" date="2011" name="PLoS ONE">
        <title>The entomopathogenic bacterial endosymbionts xenorhabdus and photorhabdus: convergent lifestyles from divergent genomes.</title>
        <authorList>
            <person name="Chaston J.M."/>
            <person name="Suen G."/>
            <person name="Tucker S.L."/>
            <person name="Andersen A.W."/>
            <person name="Bhasin A."/>
            <person name="Bode E."/>
            <person name="Bode H.B."/>
            <person name="Brachmann A.O."/>
            <person name="Cowles C.E."/>
            <person name="Cowles K.N."/>
            <person name="Darby C."/>
            <person name="de Leon L."/>
            <person name="Drace K."/>
            <person name="Du Z."/>
            <person name="Givaudan A."/>
            <person name="Herbert Tran E.E."/>
            <person name="Jewell K.A."/>
            <person name="Knack J.J."/>
            <person name="Krasomil-Osterfeld K.C."/>
            <person name="Kukor R."/>
            <person name="Lanois A."/>
            <person name="Latreille P."/>
            <person name="Leimgruber N.K."/>
            <person name="Lipke C.M."/>
            <person name="Liu R."/>
            <person name="Lu X."/>
            <person name="Martens E.C."/>
            <person name="Marri P.R."/>
            <person name="Medigue C."/>
            <person name="Menard M.L."/>
            <person name="Miller N.M."/>
            <person name="Morales-Soto N."/>
            <person name="Norton S."/>
            <person name="Ogier J.C."/>
            <person name="Orchard S.S."/>
            <person name="Park D."/>
            <person name="Park Y."/>
            <person name="Qurollo B.A."/>
            <person name="Sugar D.R."/>
            <person name="Richards G.R."/>
            <person name="Rouy Z."/>
            <person name="Slominski B."/>
            <person name="Slominski K."/>
            <person name="Snyder H."/>
            <person name="Tjaden B.C."/>
            <person name="van der Hoeven R."/>
            <person name="Welch R.D."/>
            <person name="Wheeler C."/>
            <person name="Xiang B."/>
            <person name="Barbazuk B."/>
            <person name="Gaudriault S."/>
            <person name="Goodner B."/>
            <person name="Slater S.C."/>
            <person name="Forst S."/>
            <person name="Goldman B.S."/>
            <person name="Goodrich-Blair H."/>
        </authorList>
    </citation>
    <scope>NUCLEOTIDE SEQUENCE [LARGE SCALE GENOMIC DNA]</scope>
    <source>
        <strain evidence="1">SS-2004</strain>
    </source>
</reference>
<organism evidence="1 2">
    <name type="scientific">Xenorhabdus bovienii (strain SS-2004)</name>
    <name type="common">Xenorhabdus nematophila subsp. bovienii</name>
    <dbReference type="NCBI Taxonomy" id="406818"/>
    <lineage>
        <taxon>Bacteria</taxon>
        <taxon>Pseudomonadati</taxon>
        <taxon>Pseudomonadota</taxon>
        <taxon>Gammaproteobacteria</taxon>
        <taxon>Enterobacterales</taxon>
        <taxon>Morganellaceae</taxon>
        <taxon>Xenorhabdus</taxon>
    </lineage>
</organism>
<accession>D3V2L8</accession>
<evidence type="ECO:0000313" key="2">
    <source>
        <dbReference type="Proteomes" id="UP000002045"/>
    </source>
</evidence>
<dbReference type="KEGG" id="xbo:XBJ1_1857"/>
<name>D3V2L8_XENBS</name>
<dbReference type="AlphaFoldDB" id="D3V2L8"/>
<proteinExistence type="predicted"/>